<evidence type="ECO:0000313" key="3">
    <source>
        <dbReference type="EMBL" id="TDM14883.1"/>
    </source>
</evidence>
<dbReference type="RefSeq" id="WP_133451073.1">
    <property type="nucleotide sequence ID" value="NZ_SCWF01000002.1"/>
</dbReference>
<protein>
    <recommendedName>
        <fullName evidence="2">Putative phosphoesterase ERX55_02780</fullName>
        <ecNumber evidence="2">3.1.-.-</ecNumber>
    </recommendedName>
</protein>
<dbReference type="Gene3D" id="3.90.1140.10">
    <property type="entry name" value="Cyclic phosphodiesterase"/>
    <property type="match status" value="1"/>
</dbReference>
<dbReference type="NCBIfam" id="NF010223">
    <property type="entry name" value="PRK13679.1"/>
    <property type="match status" value="1"/>
</dbReference>
<dbReference type="OrthoDB" id="1524661at2"/>
<gene>
    <name evidence="3" type="ORF">ERX55_02780</name>
</gene>
<organism evidence="3 4">
    <name type="scientific">Macrococcus bovicus</name>
    <dbReference type="NCBI Taxonomy" id="69968"/>
    <lineage>
        <taxon>Bacteria</taxon>
        <taxon>Bacillati</taxon>
        <taxon>Bacillota</taxon>
        <taxon>Bacilli</taxon>
        <taxon>Bacillales</taxon>
        <taxon>Staphylococcaceae</taxon>
        <taxon>Macrococcus</taxon>
    </lineage>
</organism>
<proteinExistence type="inferred from homology"/>
<dbReference type="HAMAP" id="MF_01444">
    <property type="entry name" value="2H_phosphoesterase_YjcG"/>
    <property type="match status" value="1"/>
</dbReference>
<keyword evidence="4" id="KW-1185">Reference proteome</keyword>
<dbReference type="InterPro" id="IPR009097">
    <property type="entry name" value="Cyclic_Pdiesterase"/>
</dbReference>
<accession>A0A4R6C144</accession>
<dbReference type="GO" id="GO:0016788">
    <property type="term" value="F:hydrolase activity, acting on ester bonds"/>
    <property type="evidence" value="ECO:0007669"/>
    <property type="project" value="UniProtKB-UniRule"/>
</dbReference>
<dbReference type="PANTHER" id="PTHR40037">
    <property type="entry name" value="PHOSPHOESTERASE YJCG-RELATED"/>
    <property type="match status" value="1"/>
</dbReference>
<comment type="similarity">
    <text evidence="2">Belongs to the 2H phosphoesterase superfamily. YjcG family.</text>
</comment>
<dbReference type="InterPro" id="IPR022932">
    <property type="entry name" value="YjcG"/>
</dbReference>
<feature type="short sequence motif" description="HXTX 2" evidence="2">
    <location>
        <begin position="111"/>
        <end position="114"/>
    </location>
</feature>
<dbReference type="Proteomes" id="UP000294843">
    <property type="component" value="Unassembled WGS sequence"/>
</dbReference>
<name>A0A4R6C144_9STAP</name>
<keyword evidence="1 2" id="KW-0378">Hydrolase</keyword>
<dbReference type="EC" id="3.1.-.-" evidence="2"/>
<feature type="short sequence motif" description="HXTX 1" evidence="2">
    <location>
        <begin position="34"/>
        <end position="37"/>
    </location>
</feature>
<reference evidence="3 4" key="1">
    <citation type="submission" date="2019-01" db="EMBL/GenBank/DDBJ databases">
        <title>Draft genome sequences of the type strains of six Macrococcus species.</title>
        <authorList>
            <person name="Mazhar S."/>
            <person name="Altermann E."/>
            <person name="Hill C."/>
            <person name="Mcauliffe O."/>
        </authorList>
    </citation>
    <scope>NUCLEOTIDE SEQUENCE [LARGE SCALE GENOMIC DNA]</scope>
    <source>
        <strain evidence="3 4">ATCC 51825</strain>
    </source>
</reference>
<comment type="caution">
    <text evidence="3">The sequence shown here is derived from an EMBL/GenBank/DDBJ whole genome shotgun (WGS) entry which is preliminary data.</text>
</comment>
<dbReference type="EMBL" id="SCWF01000002">
    <property type="protein sequence ID" value="TDM14883.1"/>
    <property type="molecule type" value="Genomic_DNA"/>
</dbReference>
<dbReference type="SUPFAM" id="SSF55144">
    <property type="entry name" value="LigT-like"/>
    <property type="match status" value="1"/>
</dbReference>
<feature type="active site" description="Proton donor" evidence="2">
    <location>
        <position position="34"/>
    </location>
</feature>
<evidence type="ECO:0000256" key="2">
    <source>
        <dbReference type="HAMAP-Rule" id="MF_01444"/>
    </source>
</evidence>
<dbReference type="Pfam" id="PF13563">
    <property type="entry name" value="2_5_RNA_ligase2"/>
    <property type="match status" value="1"/>
</dbReference>
<evidence type="ECO:0000256" key="1">
    <source>
        <dbReference type="ARBA" id="ARBA00022801"/>
    </source>
</evidence>
<sequence length="165" mass="19104">MKLGIAIFPSLELQEKVNSYRKRYDSHYSVIAPHMTLKSHFEAADIDEVAQQVAAVAEHTSTFDIQINKVSNFAPVKYVIYFKVEKNETLTHLHRQFAELFGEDPHPYVPHLTIAQDLTSQEFEDVYGQLQMTSVNYSETIDKISLCYQLENGHWNVYETFKLNS</sequence>
<dbReference type="InterPro" id="IPR050580">
    <property type="entry name" value="2H_phosphoesterase_YjcG-like"/>
</dbReference>
<dbReference type="PANTHER" id="PTHR40037:SF1">
    <property type="entry name" value="PHOSPHOESTERASE SAOUHSC_00951-RELATED"/>
    <property type="match status" value="1"/>
</dbReference>
<feature type="active site" description="Proton acceptor" evidence="2">
    <location>
        <position position="111"/>
    </location>
</feature>
<dbReference type="AlphaFoldDB" id="A0A4R6C144"/>
<evidence type="ECO:0000313" key="4">
    <source>
        <dbReference type="Proteomes" id="UP000294843"/>
    </source>
</evidence>